<feature type="chain" id="PRO_5046258216" description="Secretory protein" evidence="1">
    <location>
        <begin position="22"/>
        <end position="226"/>
    </location>
</feature>
<dbReference type="InterPro" id="IPR007541">
    <property type="entry name" value="Uncharacterised_BSP"/>
</dbReference>
<keyword evidence="1" id="KW-0732">Signal</keyword>
<evidence type="ECO:0000313" key="2">
    <source>
        <dbReference type="EMBL" id="GGF38068.1"/>
    </source>
</evidence>
<dbReference type="PANTHER" id="PTHR33321">
    <property type="match status" value="1"/>
</dbReference>
<dbReference type="PANTHER" id="PTHR33321:SF12">
    <property type="entry name" value="PLANT BASIC SECRETORY PROTEIN (BSP) FAMILY PROTEIN"/>
    <property type="match status" value="1"/>
</dbReference>
<comment type="caution">
    <text evidence="2">The sequence shown here is derived from an EMBL/GenBank/DDBJ whole genome shotgun (WGS) entry which is preliminary data.</text>
</comment>
<evidence type="ECO:0000256" key="1">
    <source>
        <dbReference type="SAM" id="SignalP"/>
    </source>
</evidence>
<gene>
    <name evidence="2" type="ORF">GCM10011339_28280</name>
</gene>
<organism evidence="2 3">
    <name type="scientific">Echinicola rosea</name>
    <dbReference type="NCBI Taxonomy" id="1807691"/>
    <lineage>
        <taxon>Bacteria</taxon>
        <taxon>Pseudomonadati</taxon>
        <taxon>Bacteroidota</taxon>
        <taxon>Cytophagia</taxon>
        <taxon>Cytophagales</taxon>
        <taxon>Cyclobacteriaceae</taxon>
        <taxon>Echinicola</taxon>
    </lineage>
</organism>
<evidence type="ECO:0008006" key="4">
    <source>
        <dbReference type="Google" id="ProtNLM"/>
    </source>
</evidence>
<dbReference type="EMBL" id="BMIU01000014">
    <property type="protein sequence ID" value="GGF38068.1"/>
    <property type="molecule type" value="Genomic_DNA"/>
</dbReference>
<proteinExistence type="predicted"/>
<protein>
    <recommendedName>
        <fullName evidence="4">Secretory protein</fullName>
    </recommendedName>
</protein>
<dbReference type="Proteomes" id="UP000647339">
    <property type="component" value="Unassembled WGS sequence"/>
</dbReference>
<accession>A0ABQ1V441</accession>
<dbReference type="RefSeq" id="WP_137403033.1">
    <property type="nucleotide sequence ID" value="NZ_BMIU01000014.1"/>
</dbReference>
<reference evidence="3" key="1">
    <citation type="journal article" date="2019" name="Int. J. Syst. Evol. Microbiol.">
        <title>The Global Catalogue of Microorganisms (GCM) 10K type strain sequencing project: providing services to taxonomists for standard genome sequencing and annotation.</title>
        <authorList>
            <consortium name="The Broad Institute Genomics Platform"/>
            <consortium name="The Broad Institute Genome Sequencing Center for Infectious Disease"/>
            <person name="Wu L."/>
            <person name="Ma J."/>
        </authorList>
    </citation>
    <scope>NUCLEOTIDE SEQUENCE [LARGE SCALE GENOMIC DNA]</scope>
    <source>
        <strain evidence="3">CGMCC 1.15407</strain>
    </source>
</reference>
<name>A0ABQ1V441_9BACT</name>
<dbReference type="Pfam" id="PF04450">
    <property type="entry name" value="BSP"/>
    <property type="match status" value="1"/>
</dbReference>
<sequence length="226" mass="25682">MMKQLTLLFLLILTAGSGLQAKTGEEVITKGKYTLTFVNQDPELDEEVKEGLISTFFRVYPKMSKAFNKEATKNVTVTIDTAYNGVAYAHDGKITIASKWLDKKPGDLDVITHEGMHLVQAYPGGSGPGWLTEGIADYVRYAYGVDNDGAGWSLPDFDPKHSYENSYRITARFLLWVTQTYDRHFVKELDKHMRSKTYSENLWKEYTGLTLDELWETYANNPTVKI</sequence>
<evidence type="ECO:0000313" key="3">
    <source>
        <dbReference type="Proteomes" id="UP000647339"/>
    </source>
</evidence>
<feature type="signal peptide" evidence="1">
    <location>
        <begin position="1"/>
        <end position="21"/>
    </location>
</feature>
<keyword evidence="3" id="KW-1185">Reference proteome</keyword>